<organism evidence="2 3">
    <name type="scientific">Ideonella livida</name>
    <dbReference type="NCBI Taxonomy" id="2707176"/>
    <lineage>
        <taxon>Bacteria</taxon>
        <taxon>Pseudomonadati</taxon>
        <taxon>Pseudomonadota</taxon>
        <taxon>Betaproteobacteria</taxon>
        <taxon>Burkholderiales</taxon>
        <taxon>Sphaerotilaceae</taxon>
        <taxon>Ideonella</taxon>
    </lineage>
</organism>
<dbReference type="SUPFAM" id="SSF103196">
    <property type="entry name" value="Roadblock/LC7 domain"/>
    <property type="match status" value="1"/>
</dbReference>
<name>A0A7C9TKK8_9BURK</name>
<gene>
    <name evidence="2" type="ORF">G3A44_17030</name>
</gene>
<dbReference type="EMBL" id="JAAGOH010000024">
    <property type="protein sequence ID" value="NDY92899.1"/>
    <property type="molecule type" value="Genomic_DNA"/>
</dbReference>
<dbReference type="RefSeq" id="WP_163458953.1">
    <property type="nucleotide sequence ID" value="NZ_JAAGOH010000024.1"/>
</dbReference>
<keyword evidence="3" id="KW-1185">Reference proteome</keyword>
<dbReference type="Pfam" id="PF03259">
    <property type="entry name" value="Robl_LC7"/>
    <property type="match status" value="1"/>
</dbReference>
<dbReference type="InterPro" id="IPR004942">
    <property type="entry name" value="Roadblock/LAMTOR2_dom"/>
</dbReference>
<dbReference type="Proteomes" id="UP000484255">
    <property type="component" value="Unassembled WGS sequence"/>
</dbReference>
<reference evidence="2 3" key="1">
    <citation type="submission" date="2020-02" db="EMBL/GenBank/DDBJ databases">
        <title>Ideonella bacterium strain TBM-1.</title>
        <authorList>
            <person name="Chen W.-M."/>
        </authorList>
    </citation>
    <scope>NUCLEOTIDE SEQUENCE [LARGE SCALE GENOMIC DNA]</scope>
    <source>
        <strain evidence="2 3">TBM-1</strain>
    </source>
</reference>
<sequence>MKIDDALQARCAQAAQALLGRLEDARLVVIATEDGFDVASAGRDGAEPARLAAMTSSIAAIAEAAGREVALGEVNSFVVEAQGGYLVLRPCRSAGVRLVLAALTGRQGLLGLVMHAVAEAARGLEAA</sequence>
<dbReference type="SMART" id="SM00960">
    <property type="entry name" value="Robl_LC7"/>
    <property type="match status" value="1"/>
</dbReference>
<comment type="caution">
    <text evidence="2">The sequence shown here is derived from an EMBL/GenBank/DDBJ whole genome shotgun (WGS) entry which is preliminary data.</text>
</comment>
<protein>
    <recommendedName>
        <fullName evidence="1">Roadblock/LAMTOR2 domain-containing protein</fullName>
    </recommendedName>
</protein>
<accession>A0A7C9TKK8</accession>
<feature type="domain" description="Roadblock/LAMTOR2" evidence="1">
    <location>
        <begin position="12"/>
        <end position="102"/>
    </location>
</feature>
<evidence type="ECO:0000313" key="3">
    <source>
        <dbReference type="Proteomes" id="UP000484255"/>
    </source>
</evidence>
<evidence type="ECO:0000259" key="1">
    <source>
        <dbReference type="SMART" id="SM00960"/>
    </source>
</evidence>
<proteinExistence type="predicted"/>
<dbReference type="AlphaFoldDB" id="A0A7C9TKK8"/>
<evidence type="ECO:0000313" key="2">
    <source>
        <dbReference type="EMBL" id="NDY92899.1"/>
    </source>
</evidence>
<dbReference type="Gene3D" id="3.30.450.30">
    <property type="entry name" value="Dynein light chain 2a, cytoplasmic"/>
    <property type="match status" value="1"/>
</dbReference>